<keyword evidence="1 5" id="KW-0489">Methyltransferase</keyword>
<dbReference type="RefSeq" id="WP_169097547.1">
    <property type="nucleotide sequence ID" value="NZ_JABBVZ010000013.1"/>
</dbReference>
<dbReference type="CDD" id="cd02440">
    <property type="entry name" value="AdoMet_MTases"/>
    <property type="match status" value="1"/>
</dbReference>
<dbReference type="SMART" id="SM00650">
    <property type="entry name" value="rADc"/>
    <property type="match status" value="1"/>
</dbReference>
<evidence type="ECO:0000256" key="2">
    <source>
        <dbReference type="ARBA" id="ARBA00022679"/>
    </source>
</evidence>
<evidence type="ECO:0000256" key="3">
    <source>
        <dbReference type="ARBA" id="ARBA00022691"/>
    </source>
</evidence>
<keyword evidence="2 5" id="KW-0808">Transferase</keyword>
<dbReference type="InterPro" id="IPR029063">
    <property type="entry name" value="SAM-dependent_MTases_sf"/>
</dbReference>
<dbReference type="EMBL" id="JABBVZ010000013">
    <property type="protein sequence ID" value="NMP21804.1"/>
    <property type="molecule type" value="Genomic_DNA"/>
</dbReference>
<dbReference type="InterPro" id="IPR051052">
    <property type="entry name" value="Diverse_substrate_MTase"/>
</dbReference>
<dbReference type="SUPFAM" id="SSF53335">
    <property type="entry name" value="S-adenosyl-L-methionine-dependent methyltransferases"/>
    <property type="match status" value="1"/>
</dbReference>
<name>A0A7Y0L4N4_9FIRM</name>
<evidence type="ECO:0000256" key="1">
    <source>
        <dbReference type="ARBA" id="ARBA00022603"/>
    </source>
</evidence>
<evidence type="ECO:0000313" key="5">
    <source>
        <dbReference type="EMBL" id="NMP21804.1"/>
    </source>
</evidence>
<dbReference type="InterPro" id="IPR041698">
    <property type="entry name" value="Methyltransf_25"/>
</dbReference>
<dbReference type="InterPro" id="IPR020598">
    <property type="entry name" value="rRNA_Ade_methylase_Trfase_N"/>
</dbReference>
<dbReference type="Proteomes" id="UP000533476">
    <property type="component" value="Unassembled WGS sequence"/>
</dbReference>
<evidence type="ECO:0000313" key="6">
    <source>
        <dbReference type="Proteomes" id="UP000533476"/>
    </source>
</evidence>
<dbReference type="GO" id="GO:0000179">
    <property type="term" value="F:rRNA (adenine-N6,N6-)-dimethyltransferase activity"/>
    <property type="evidence" value="ECO:0007669"/>
    <property type="project" value="InterPro"/>
</dbReference>
<comment type="caution">
    <text evidence="5">The sequence shown here is derived from an EMBL/GenBank/DDBJ whole genome shotgun (WGS) entry which is preliminary data.</text>
</comment>
<feature type="domain" description="Ribosomal RNA adenine methylase transferase N-terminal" evidence="4">
    <location>
        <begin position="27"/>
        <end position="142"/>
    </location>
</feature>
<keyword evidence="3" id="KW-0949">S-adenosyl-L-methionine</keyword>
<dbReference type="Pfam" id="PF13649">
    <property type="entry name" value="Methyltransf_25"/>
    <property type="match status" value="1"/>
</dbReference>
<keyword evidence="6" id="KW-1185">Reference proteome</keyword>
<reference evidence="5 6" key="1">
    <citation type="submission" date="2020-04" db="EMBL/GenBank/DDBJ databases">
        <authorList>
            <person name="Zhang R."/>
            <person name="Schippers A."/>
        </authorList>
    </citation>
    <scope>NUCLEOTIDE SEQUENCE [LARGE SCALE GENOMIC DNA]</scope>
    <source>
        <strain evidence="5 6">DSM 109850</strain>
    </source>
</reference>
<dbReference type="PANTHER" id="PTHR44942:SF4">
    <property type="entry name" value="METHYLTRANSFERASE TYPE 11 DOMAIN-CONTAINING PROTEIN"/>
    <property type="match status" value="1"/>
</dbReference>
<gene>
    <name evidence="5" type="ORF">HIJ39_05490</name>
</gene>
<organism evidence="5 6">
    <name type="scientific">Sulfobacillus harzensis</name>
    <dbReference type="NCBI Taxonomy" id="2729629"/>
    <lineage>
        <taxon>Bacteria</taxon>
        <taxon>Bacillati</taxon>
        <taxon>Bacillota</taxon>
        <taxon>Clostridia</taxon>
        <taxon>Eubacteriales</taxon>
        <taxon>Clostridiales Family XVII. Incertae Sedis</taxon>
        <taxon>Sulfobacillus</taxon>
    </lineage>
</organism>
<dbReference type="PANTHER" id="PTHR44942">
    <property type="entry name" value="METHYLTRANSF_11 DOMAIN-CONTAINING PROTEIN"/>
    <property type="match status" value="1"/>
</dbReference>
<accession>A0A7Y0L4N4</accession>
<sequence>MRREMALTFDRVARQYDKARPAYPTELTRDLTQLAGIGAQSRVLEIGAGTGQFTQDLLTTGAQLVAVEMGPHLAQILREKMSQHPNVSVVNADFEIWPLPTMPFDLVVSATAFHWLDESTQKEKTARALRTGGYLAVISTHPIQGGTDTFYDAVQPLYETFLPSTHTKPFRLSTAEEVAAPFQRMAESSRYRAASQHRYPVVRSYSAETYTRLLGTYSDHLMLGEDALDGLLQGVYDVIERRYGGAITIASLHILEIFQRQ</sequence>
<evidence type="ECO:0000259" key="4">
    <source>
        <dbReference type="SMART" id="SM00650"/>
    </source>
</evidence>
<dbReference type="Gene3D" id="3.40.50.150">
    <property type="entry name" value="Vaccinia Virus protein VP39"/>
    <property type="match status" value="1"/>
</dbReference>
<dbReference type="AlphaFoldDB" id="A0A7Y0L4N4"/>
<protein>
    <submittedName>
        <fullName evidence="5">Class I SAM-dependent methyltransferase</fullName>
    </submittedName>
</protein>
<proteinExistence type="predicted"/>